<gene>
    <name evidence="2" type="ORF">J2S74_001747</name>
</gene>
<dbReference type="PROSITE" id="PS51704">
    <property type="entry name" value="GP_PDE"/>
    <property type="match status" value="1"/>
</dbReference>
<dbReference type="InterPro" id="IPR017946">
    <property type="entry name" value="PLC-like_Pdiesterase_TIM-brl"/>
</dbReference>
<dbReference type="Pfam" id="PF03009">
    <property type="entry name" value="GDPD"/>
    <property type="match status" value="1"/>
</dbReference>
<comment type="caution">
    <text evidence="2">The sequence shown here is derived from an EMBL/GenBank/DDBJ whole genome shotgun (WGS) entry which is preliminary data.</text>
</comment>
<dbReference type="EMBL" id="JAUSUG010000005">
    <property type="protein sequence ID" value="MDQ0254372.1"/>
    <property type="molecule type" value="Genomic_DNA"/>
</dbReference>
<name>A0ABT9ZT05_9BACI</name>
<proteinExistence type="predicted"/>
<evidence type="ECO:0000259" key="1">
    <source>
        <dbReference type="PROSITE" id="PS51704"/>
    </source>
</evidence>
<dbReference type="EC" id="3.1.4.46" evidence="2"/>
<dbReference type="InterPro" id="IPR030395">
    <property type="entry name" value="GP_PDE_dom"/>
</dbReference>
<dbReference type="GO" id="GO:0008889">
    <property type="term" value="F:glycerophosphodiester phosphodiesterase activity"/>
    <property type="evidence" value="ECO:0007669"/>
    <property type="project" value="UniProtKB-EC"/>
</dbReference>
<dbReference type="Gene3D" id="3.20.20.190">
    <property type="entry name" value="Phosphatidylinositol (PI) phosphodiesterase"/>
    <property type="match status" value="1"/>
</dbReference>
<accession>A0ABT9ZT05</accession>
<evidence type="ECO:0000313" key="3">
    <source>
        <dbReference type="Proteomes" id="UP001230005"/>
    </source>
</evidence>
<dbReference type="SUPFAM" id="SSF51695">
    <property type="entry name" value="PLC-like phosphodiesterases"/>
    <property type="match status" value="1"/>
</dbReference>
<dbReference type="PANTHER" id="PTHR46211">
    <property type="entry name" value="GLYCEROPHOSPHORYL DIESTER PHOSPHODIESTERASE"/>
    <property type="match status" value="1"/>
</dbReference>
<dbReference type="RefSeq" id="WP_307324245.1">
    <property type="nucleotide sequence ID" value="NZ_JAUSUG010000005.1"/>
</dbReference>
<dbReference type="PANTHER" id="PTHR46211:SF1">
    <property type="entry name" value="GLYCEROPHOSPHODIESTER PHOSPHODIESTERASE, CYTOPLASMIC"/>
    <property type="match status" value="1"/>
</dbReference>
<organism evidence="2 3">
    <name type="scientific">Evansella vedderi</name>
    <dbReference type="NCBI Taxonomy" id="38282"/>
    <lineage>
        <taxon>Bacteria</taxon>
        <taxon>Bacillati</taxon>
        <taxon>Bacillota</taxon>
        <taxon>Bacilli</taxon>
        <taxon>Bacillales</taxon>
        <taxon>Bacillaceae</taxon>
        <taxon>Evansella</taxon>
    </lineage>
</organism>
<sequence>MKIIAHRGNKRYTPENTMAAFQSACQYPIDGIEFDLQITKDGIPIVIHDEKIDRTTNGKGFVRTFTFREIRKFDAGSWFNKSFQGEKIPSFEEVILWSKGKNITLHIELKHQKGRNNQFLHTFLEMVEDYKMIESVVISSFNHSYITYLKELNSSLSTAFITKTPIFGAIKYASKIKADAIHIRNSYQAMRFYRTWMSKGLPVRAYNVHRIKDAMKCHRLNIDSIITNDPKKMTEIFRHLCKEN</sequence>
<dbReference type="Proteomes" id="UP001230005">
    <property type="component" value="Unassembled WGS sequence"/>
</dbReference>
<reference evidence="2 3" key="1">
    <citation type="submission" date="2023-07" db="EMBL/GenBank/DDBJ databases">
        <title>Genomic Encyclopedia of Type Strains, Phase IV (KMG-IV): sequencing the most valuable type-strain genomes for metagenomic binning, comparative biology and taxonomic classification.</title>
        <authorList>
            <person name="Goeker M."/>
        </authorList>
    </citation>
    <scope>NUCLEOTIDE SEQUENCE [LARGE SCALE GENOMIC DNA]</scope>
    <source>
        <strain evidence="2 3">DSM 9768</strain>
    </source>
</reference>
<keyword evidence="2" id="KW-0378">Hydrolase</keyword>
<feature type="domain" description="GP-PDE" evidence="1">
    <location>
        <begin position="1"/>
        <end position="237"/>
    </location>
</feature>
<evidence type="ECO:0000313" key="2">
    <source>
        <dbReference type="EMBL" id="MDQ0254372.1"/>
    </source>
</evidence>
<keyword evidence="3" id="KW-1185">Reference proteome</keyword>
<protein>
    <submittedName>
        <fullName evidence="2">Glycerophosphoryl diester phosphodiesterase</fullName>
        <ecNumber evidence="2">3.1.4.46</ecNumber>
    </submittedName>
</protein>